<proteinExistence type="predicted"/>
<dbReference type="AlphaFoldDB" id="A0A8D8BGT3"/>
<reference evidence="2" key="1">
    <citation type="submission" date="2021-05" db="EMBL/GenBank/DDBJ databases">
        <authorList>
            <person name="Alioto T."/>
            <person name="Alioto T."/>
            <person name="Gomez Garrido J."/>
        </authorList>
    </citation>
    <scope>NUCLEOTIDE SEQUENCE</scope>
</reference>
<sequence length="104" mass="11367">MGGDIPPLERHPTDARSSLLSPLDESGRREFCVGGQVYGPLWAGVLSEATGQARPFVPEGVPVVDAGDRLQSGQFVVAWIWKKFSLLETFEVFFAASNAVRDFK</sequence>
<feature type="region of interest" description="Disordered" evidence="1">
    <location>
        <begin position="1"/>
        <end position="22"/>
    </location>
</feature>
<evidence type="ECO:0000256" key="1">
    <source>
        <dbReference type="SAM" id="MobiDB-lite"/>
    </source>
</evidence>
<evidence type="ECO:0000313" key="2">
    <source>
        <dbReference type="EMBL" id="CAG6473719.1"/>
    </source>
</evidence>
<protein>
    <submittedName>
        <fullName evidence="2">(northern house mosquito) hypothetical protein</fullName>
    </submittedName>
</protein>
<organism evidence="2">
    <name type="scientific">Culex pipiens</name>
    <name type="common">House mosquito</name>
    <dbReference type="NCBI Taxonomy" id="7175"/>
    <lineage>
        <taxon>Eukaryota</taxon>
        <taxon>Metazoa</taxon>
        <taxon>Ecdysozoa</taxon>
        <taxon>Arthropoda</taxon>
        <taxon>Hexapoda</taxon>
        <taxon>Insecta</taxon>
        <taxon>Pterygota</taxon>
        <taxon>Neoptera</taxon>
        <taxon>Endopterygota</taxon>
        <taxon>Diptera</taxon>
        <taxon>Nematocera</taxon>
        <taxon>Culicoidea</taxon>
        <taxon>Culicidae</taxon>
        <taxon>Culicinae</taxon>
        <taxon>Culicini</taxon>
        <taxon>Culex</taxon>
        <taxon>Culex</taxon>
    </lineage>
</organism>
<name>A0A8D8BGT3_CULPI</name>
<accession>A0A8D8BGT3</accession>
<dbReference type="EMBL" id="HBUE01073237">
    <property type="protein sequence ID" value="CAG6473719.1"/>
    <property type="molecule type" value="Transcribed_RNA"/>
</dbReference>